<proteinExistence type="predicted"/>
<evidence type="ECO:0000313" key="3">
    <source>
        <dbReference type="Proteomes" id="UP000298429"/>
    </source>
</evidence>
<dbReference type="AlphaFoldDB" id="A0A5F2BH37"/>
<reference evidence="2 3" key="1">
    <citation type="journal article" date="2019" name="PLoS Negl. Trop. Dis.">
        <title>Revisiting the worldwide diversity of Leptospira species in the environment.</title>
        <authorList>
            <person name="Vincent A.T."/>
            <person name="Schiettekatte O."/>
            <person name="Bourhy P."/>
            <person name="Veyrier F.J."/>
            <person name="Picardeau M."/>
        </authorList>
    </citation>
    <scope>NUCLEOTIDE SEQUENCE [LARGE SCALE GENOMIC DNA]</scope>
    <source>
        <strain evidence="2 3">201702444</strain>
    </source>
</reference>
<organism evidence="2 3">
    <name type="scientific">Leptospira barantonii</name>
    <dbReference type="NCBI Taxonomy" id="2023184"/>
    <lineage>
        <taxon>Bacteria</taxon>
        <taxon>Pseudomonadati</taxon>
        <taxon>Spirochaetota</taxon>
        <taxon>Spirochaetia</taxon>
        <taxon>Leptospirales</taxon>
        <taxon>Leptospiraceae</taxon>
        <taxon>Leptospira</taxon>
    </lineage>
</organism>
<dbReference type="EMBL" id="RQGN01000038">
    <property type="protein sequence ID" value="TGM04853.1"/>
    <property type="molecule type" value="Genomic_DNA"/>
</dbReference>
<dbReference type="Proteomes" id="UP000298429">
    <property type="component" value="Unassembled WGS sequence"/>
</dbReference>
<protein>
    <submittedName>
        <fullName evidence="2">Uncharacterized protein</fullName>
    </submittedName>
</protein>
<sequence length="255" mass="28628">MFKDAVARLRDRVKTSNVMKSGETDPDLQSLASKVTTLLDAGSISADTEKITEWAIAQGVSEENAKTFATDVVDAYFEDTADDMVNKSELGSDSEANEEETGEKLKDKKKREKEEKDKEIEKSQRTFLSNIQNTLEVLKSNQETLAAAIEHLLDRSEENSKLNTEFQKLKSELASLSNRPANEKTPVTTNVQKSGESGNLQGFVTQENRDQIEKLIIKGIETGECFLEDMSFYQSTWRLTDRAAKAVNKFKEVQK</sequence>
<feature type="compositionally biased region" description="Basic and acidic residues" evidence="1">
    <location>
        <begin position="102"/>
        <end position="122"/>
    </location>
</feature>
<comment type="caution">
    <text evidence="2">The sequence shown here is derived from an EMBL/GenBank/DDBJ whole genome shotgun (WGS) entry which is preliminary data.</text>
</comment>
<dbReference type="RefSeq" id="WP_135670413.1">
    <property type="nucleotide sequence ID" value="NZ_RQGN01000038.1"/>
</dbReference>
<feature type="region of interest" description="Disordered" evidence="1">
    <location>
        <begin position="87"/>
        <end position="122"/>
    </location>
</feature>
<name>A0A5F2BH37_9LEPT</name>
<dbReference type="OrthoDB" id="345881at2"/>
<gene>
    <name evidence="2" type="ORF">EHQ76_07365</name>
</gene>
<feature type="region of interest" description="Disordered" evidence="1">
    <location>
        <begin position="175"/>
        <end position="199"/>
    </location>
</feature>
<accession>A0A5F2BH37</accession>
<evidence type="ECO:0000256" key="1">
    <source>
        <dbReference type="SAM" id="MobiDB-lite"/>
    </source>
</evidence>
<evidence type="ECO:0000313" key="2">
    <source>
        <dbReference type="EMBL" id="TGM04853.1"/>
    </source>
</evidence>